<gene>
    <name evidence="2" type="ORF">A6D6_01654</name>
</gene>
<organism evidence="2 3">
    <name type="scientific">Alcanivorax xiamenensis</name>
    <dbReference type="NCBI Taxonomy" id="1177156"/>
    <lineage>
        <taxon>Bacteria</taxon>
        <taxon>Pseudomonadati</taxon>
        <taxon>Pseudomonadota</taxon>
        <taxon>Gammaproteobacteria</taxon>
        <taxon>Oceanospirillales</taxon>
        <taxon>Alcanivoracaceae</taxon>
        <taxon>Alcanivorax</taxon>
    </lineage>
</organism>
<evidence type="ECO:0008006" key="4">
    <source>
        <dbReference type="Google" id="ProtNLM"/>
    </source>
</evidence>
<reference evidence="2 3" key="1">
    <citation type="submission" date="2012-09" db="EMBL/GenBank/DDBJ databases">
        <title>Genome Sequence of alkane-degrading Bacterium Alcanivorax sp. 6-D-6.</title>
        <authorList>
            <person name="Lai Q."/>
            <person name="Shao Z."/>
        </authorList>
    </citation>
    <scope>NUCLEOTIDE SEQUENCE [LARGE SCALE GENOMIC DNA]</scope>
    <source>
        <strain evidence="2 3">6-D-6</strain>
    </source>
</reference>
<sequence length="158" mass="17054">MRYLLVLAVVTAVVILLWGSWQAGRRPFYLVLAGVGAASAVMLISFLFTDQERLLPGDPASVTVTVTGVSQMETGVRVSGEISNRGGHAIAHVVLDTVALSCPPAKACETLHEERIPVSIHVPAGGRYPLAVVADRDRGMPPPDRWELRVREVQVYGE</sequence>
<protein>
    <recommendedName>
        <fullName evidence="4">DUF3426 domain-containing protein</fullName>
    </recommendedName>
</protein>
<keyword evidence="3" id="KW-1185">Reference proteome</keyword>
<dbReference type="EMBL" id="AQPF01000009">
    <property type="protein sequence ID" value="KAF0806319.1"/>
    <property type="molecule type" value="Genomic_DNA"/>
</dbReference>
<feature type="transmembrane region" description="Helical" evidence="1">
    <location>
        <begin position="29"/>
        <end position="48"/>
    </location>
</feature>
<evidence type="ECO:0000313" key="2">
    <source>
        <dbReference type="EMBL" id="KAF0806319.1"/>
    </source>
</evidence>
<proteinExistence type="predicted"/>
<keyword evidence="1" id="KW-0812">Transmembrane</keyword>
<name>A0ABQ6Y9E1_9GAMM</name>
<keyword evidence="1" id="KW-0472">Membrane</keyword>
<dbReference type="RefSeq" id="WP_159660462.1">
    <property type="nucleotide sequence ID" value="NZ_AQPF01000009.1"/>
</dbReference>
<evidence type="ECO:0000256" key="1">
    <source>
        <dbReference type="SAM" id="Phobius"/>
    </source>
</evidence>
<accession>A0ABQ6Y9E1</accession>
<keyword evidence="1" id="KW-1133">Transmembrane helix</keyword>
<comment type="caution">
    <text evidence="2">The sequence shown here is derived from an EMBL/GenBank/DDBJ whole genome shotgun (WGS) entry which is preliminary data.</text>
</comment>
<dbReference type="Proteomes" id="UP000771797">
    <property type="component" value="Unassembled WGS sequence"/>
</dbReference>
<evidence type="ECO:0000313" key="3">
    <source>
        <dbReference type="Proteomes" id="UP000771797"/>
    </source>
</evidence>